<name>A0A2M7G5J4_9BACT</name>
<evidence type="ECO:0000313" key="1">
    <source>
        <dbReference type="EMBL" id="PIW17196.1"/>
    </source>
</evidence>
<protein>
    <submittedName>
        <fullName evidence="1">Uncharacterized protein</fullName>
    </submittedName>
</protein>
<dbReference type="EMBL" id="PFFQ01000026">
    <property type="protein sequence ID" value="PIW17196.1"/>
    <property type="molecule type" value="Genomic_DNA"/>
</dbReference>
<dbReference type="Proteomes" id="UP000231019">
    <property type="component" value="Unassembled WGS sequence"/>
</dbReference>
<sequence>MSLIEKLKSWEGRYLGQGISHDGEGFQAELKLESLRDCKGIKLDYTASREAQLLHHEHAFLAHDSSGTICLWALSSNTEGLLCHALIAEEFNALGDHLCKFEFGDTQTTEGFRENILLTLHKSGALSYSHNWGLPGEALKDNSHAKLFPSRVSESV</sequence>
<gene>
    <name evidence="1" type="ORF">COW36_09495</name>
</gene>
<evidence type="ECO:0000313" key="2">
    <source>
        <dbReference type="Proteomes" id="UP000231019"/>
    </source>
</evidence>
<organism evidence="1 2">
    <name type="scientific">bacterium (Candidatus Blackallbacteria) CG17_big_fil_post_rev_8_21_14_2_50_48_46</name>
    <dbReference type="NCBI Taxonomy" id="2014261"/>
    <lineage>
        <taxon>Bacteria</taxon>
        <taxon>Candidatus Blackallbacteria</taxon>
    </lineage>
</organism>
<dbReference type="AlphaFoldDB" id="A0A2M7G5J4"/>
<comment type="caution">
    <text evidence="1">The sequence shown here is derived from an EMBL/GenBank/DDBJ whole genome shotgun (WGS) entry which is preliminary data.</text>
</comment>
<accession>A0A2M7G5J4</accession>
<proteinExistence type="predicted"/>
<reference evidence="1 2" key="1">
    <citation type="submission" date="2017-09" db="EMBL/GenBank/DDBJ databases">
        <title>Depth-based differentiation of microbial function through sediment-hosted aquifers and enrichment of novel symbionts in the deep terrestrial subsurface.</title>
        <authorList>
            <person name="Probst A.J."/>
            <person name="Ladd B."/>
            <person name="Jarett J.K."/>
            <person name="Geller-Mcgrath D.E."/>
            <person name="Sieber C.M."/>
            <person name="Emerson J.B."/>
            <person name="Anantharaman K."/>
            <person name="Thomas B.C."/>
            <person name="Malmstrom R."/>
            <person name="Stieglmeier M."/>
            <person name="Klingl A."/>
            <person name="Woyke T."/>
            <person name="Ryan C.M."/>
            <person name="Banfield J.F."/>
        </authorList>
    </citation>
    <scope>NUCLEOTIDE SEQUENCE [LARGE SCALE GENOMIC DNA]</scope>
    <source>
        <strain evidence="1">CG17_big_fil_post_rev_8_21_14_2_50_48_46</strain>
    </source>
</reference>